<feature type="domain" description="RRM" evidence="2">
    <location>
        <begin position="64"/>
        <end position="141"/>
    </location>
</feature>
<dbReference type="PROSITE" id="PS50102">
    <property type="entry name" value="RRM"/>
    <property type="match status" value="1"/>
</dbReference>
<dbReference type="GO" id="GO:0003723">
    <property type="term" value="F:RNA binding"/>
    <property type="evidence" value="ECO:0007669"/>
    <property type="project" value="InterPro"/>
</dbReference>
<evidence type="ECO:0000259" key="2">
    <source>
        <dbReference type="PROSITE" id="PS50102"/>
    </source>
</evidence>
<dbReference type="EMBL" id="CP047475">
    <property type="protein sequence ID" value="QIA62205.1"/>
    <property type="molecule type" value="Genomic_DNA"/>
</dbReference>
<keyword evidence="1" id="KW-0472">Membrane</keyword>
<sequence length="150" mass="16462">MNSNKFYFSLIAVAVVGGIATSLIPITPSLAFLLGVFLTALLINLVGPSTNSVDGTSEEEVDTTTLYVGNLPYKANEGHVRDLFADYGTVVNVRLMKDKRTRKRRGFGFVVVDSADADSMIEELNEHVYMERTLKVRVANEPKSQAESSE</sequence>
<evidence type="ECO:0000256" key="1">
    <source>
        <dbReference type="SAM" id="Phobius"/>
    </source>
</evidence>
<feature type="transmembrane region" description="Helical" evidence="1">
    <location>
        <begin position="6"/>
        <end position="23"/>
    </location>
</feature>
<name>A0A7Z2T0T9_9VIBR</name>
<dbReference type="Gene3D" id="3.30.70.330">
    <property type="match status" value="1"/>
</dbReference>
<dbReference type="Pfam" id="PF00076">
    <property type="entry name" value="RRM_1"/>
    <property type="match status" value="1"/>
</dbReference>
<dbReference type="InterPro" id="IPR035979">
    <property type="entry name" value="RBD_domain_sf"/>
</dbReference>
<dbReference type="PANTHER" id="PTHR15241">
    <property type="entry name" value="TRANSFORMER-2-RELATED"/>
    <property type="match status" value="1"/>
</dbReference>
<keyword evidence="1" id="KW-0812">Transmembrane</keyword>
<protein>
    <submittedName>
        <fullName evidence="3">RNA-binding protein</fullName>
    </submittedName>
</protein>
<keyword evidence="4" id="KW-1185">Reference proteome</keyword>
<dbReference type="InterPro" id="IPR000504">
    <property type="entry name" value="RRM_dom"/>
</dbReference>
<dbReference type="RefSeq" id="WP_164647114.1">
    <property type="nucleotide sequence ID" value="NZ_CP047475.1"/>
</dbReference>
<dbReference type="PANTHER" id="PTHR15241:SF304">
    <property type="entry name" value="RRM DOMAIN-CONTAINING PROTEIN"/>
    <property type="match status" value="1"/>
</dbReference>
<reference evidence="3 4" key="1">
    <citation type="submission" date="2020-01" db="EMBL/GenBank/DDBJ databases">
        <title>Whole genome and functional gene identification of agarase of Vibrio HN897.</title>
        <authorList>
            <person name="Liu Y."/>
            <person name="Zhao Z."/>
        </authorList>
    </citation>
    <scope>NUCLEOTIDE SEQUENCE [LARGE SCALE GENOMIC DNA]</scope>
    <source>
        <strain evidence="3 4">HN897</strain>
    </source>
</reference>
<dbReference type="AlphaFoldDB" id="A0A7Z2T0T9"/>
<dbReference type="Proteomes" id="UP000464262">
    <property type="component" value="Chromosome 1"/>
</dbReference>
<dbReference type="SUPFAM" id="SSF54928">
    <property type="entry name" value="RNA-binding domain, RBD"/>
    <property type="match status" value="1"/>
</dbReference>
<dbReference type="SMART" id="SM00360">
    <property type="entry name" value="RRM"/>
    <property type="match status" value="1"/>
</dbReference>
<dbReference type="KEGG" id="vas:GT360_00975"/>
<evidence type="ECO:0000313" key="3">
    <source>
        <dbReference type="EMBL" id="QIA62205.1"/>
    </source>
</evidence>
<feature type="transmembrane region" description="Helical" evidence="1">
    <location>
        <begin position="30"/>
        <end position="47"/>
    </location>
</feature>
<gene>
    <name evidence="3" type="ORF">GT360_00975</name>
</gene>
<accession>A0A7Z2T0T9</accession>
<proteinExistence type="predicted"/>
<evidence type="ECO:0000313" key="4">
    <source>
        <dbReference type="Proteomes" id="UP000464262"/>
    </source>
</evidence>
<organism evidence="3 4">
    <name type="scientific">Vibrio astriarenae</name>
    <dbReference type="NCBI Taxonomy" id="1481923"/>
    <lineage>
        <taxon>Bacteria</taxon>
        <taxon>Pseudomonadati</taxon>
        <taxon>Pseudomonadota</taxon>
        <taxon>Gammaproteobacteria</taxon>
        <taxon>Vibrionales</taxon>
        <taxon>Vibrionaceae</taxon>
        <taxon>Vibrio</taxon>
    </lineage>
</organism>
<keyword evidence="1" id="KW-1133">Transmembrane helix</keyword>
<dbReference type="InterPro" id="IPR012677">
    <property type="entry name" value="Nucleotide-bd_a/b_plait_sf"/>
</dbReference>